<evidence type="ECO:0000313" key="5">
    <source>
        <dbReference type="Proteomes" id="UP000078492"/>
    </source>
</evidence>
<dbReference type="AlphaFoldDB" id="A0A151JR42"/>
<dbReference type="EMBL" id="KQ979636">
    <property type="protein sequence ID" value="KYN20073.1"/>
    <property type="molecule type" value="Genomic_DNA"/>
</dbReference>
<feature type="coiled-coil region" evidence="1">
    <location>
        <begin position="482"/>
        <end position="509"/>
    </location>
</feature>
<sequence>MKLSEAVSFSRARLEIQGFTNLGKYTPLHQKGKKGDHALVMMFQPFQGKWVQSLACFLSKGCASATVLHQLIVECIILVEQAGLHVDVITTDGATWNRSMWVKFGITEENVSCEHIVDPSRRLWFISDFPHLVKCLRNFIIKHTETWTPDGVIKLSHWYALLKSENPTGFNLKVVHKLTIDHIEPRYYQKMNTICIAIIFKEMFLLKLFFGMMRSCCGSNDHPDSTLFIQMYRLVSTYSLVKPPKGSNISGGEILEVLLKIKDIMDITERNTQWDAQIDTILDRAINVEVISEAASIVEDHDYFTCTTSEYVVAYIAGYVARKTSRFACFYIGQKRVLCKNCIATLQLSSSELVPKSYKLISLKSKGNLINPSVNLLILISILEKATLNILNSNELNANTLFEITKILENVRSLPLVGCCKHDMVLTHGVIRFYLTTRIYFICKQENKNNNMQNQRTRERRKAAKLTSCKEIKKTEVKSNEVKAINKRKNEERNVIRNKRKRIDVIQNNKM</sequence>
<proteinExistence type="predicted"/>
<dbReference type="Proteomes" id="UP000078492">
    <property type="component" value="Unassembled WGS sequence"/>
</dbReference>
<evidence type="ECO:0000256" key="1">
    <source>
        <dbReference type="SAM" id="Coils"/>
    </source>
</evidence>
<evidence type="ECO:0000259" key="2">
    <source>
        <dbReference type="Pfam" id="PF21787"/>
    </source>
</evidence>
<dbReference type="Pfam" id="PF21787">
    <property type="entry name" value="TNP-like_RNaseH_N"/>
    <property type="match status" value="1"/>
</dbReference>
<organism evidence="4 5">
    <name type="scientific">Trachymyrmex cornetzi</name>
    <dbReference type="NCBI Taxonomy" id="471704"/>
    <lineage>
        <taxon>Eukaryota</taxon>
        <taxon>Metazoa</taxon>
        <taxon>Ecdysozoa</taxon>
        <taxon>Arthropoda</taxon>
        <taxon>Hexapoda</taxon>
        <taxon>Insecta</taxon>
        <taxon>Pterygota</taxon>
        <taxon>Neoptera</taxon>
        <taxon>Endopterygota</taxon>
        <taxon>Hymenoptera</taxon>
        <taxon>Apocrita</taxon>
        <taxon>Aculeata</taxon>
        <taxon>Formicoidea</taxon>
        <taxon>Formicidae</taxon>
        <taxon>Myrmicinae</taxon>
        <taxon>Trachymyrmex</taxon>
    </lineage>
</organism>
<name>A0A151JR42_9HYME</name>
<keyword evidence="5" id="KW-1185">Reference proteome</keyword>
<dbReference type="EMBL" id="KQ978646">
    <property type="protein sequence ID" value="KYN29447.1"/>
    <property type="molecule type" value="Genomic_DNA"/>
</dbReference>
<dbReference type="PANTHER" id="PTHR47577">
    <property type="entry name" value="THAP DOMAIN-CONTAINING PROTEIN 6"/>
    <property type="match status" value="1"/>
</dbReference>
<protein>
    <recommendedName>
        <fullName evidence="2">Transposable element P transposase-like RNase H domain-containing protein</fullName>
    </recommendedName>
</protein>
<keyword evidence="1" id="KW-0175">Coiled coil</keyword>
<dbReference type="PANTHER" id="PTHR47577:SF2">
    <property type="entry name" value="THAP DOMAIN CONTAINING 9"/>
    <property type="match status" value="1"/>
</dbReference>
<dbReference type="InterPro" id="IPR048365">
    <property type="entry name" value="TNP-like_RNaseH_N"/>
</dbReference>
<dbReference type="STRING" id="471704.A0A151JR42"/>
<reference evidence="4 5" key="1">
    <citation type="submission" date="2015-09" db="EMBL/GenBank/DDBJ databases">
        <title>Trachymyrmex cornetzi WGS genome.</title>
        <authorList>
            <person name="Nygaard S."/>
            <person name="Hu H."/>
            <person name="Boomsma J."/>
            <person name="Zhang G."/>
        </authorList>
    </citation>
    <scope>NUCLEOTIDE SEQUENCE [LARGE SCALE GENOMIC DNA]</scope>
    <source>
        <strain evidence="4">Tcor2-1</strain>
        <tissue evidence="4">Whole body</tissue>
    </source>
</reference>
<evidence type="ECO:0000313" key="4">
    <source>
        <dbReference type="EMBL" id="KYN29447.1"/>
    </source>
</evidence>
<evidence type="ECO:0000313" key="3">
    <source>
        <dbReference type="EMBL" id="KYN20073.1"/>
    </source>
</evidence>
<accession>A0A151JR42</accession>
<gene>
    <name evidence="4" type="ORF">ALC57_01114</name>
    <name evidence="3" type="ORF">ALC57_07579</name>
</gene>
<feature type="domain" description="Transposable element P transposase-like RNase H" evidence="2">
    <location>
        <begin position="1"/>
        <end position="105"/>
    </location>
</feature>